<evidence type="ECO:0000256" key="1">
    <source>
        <dbReference type="SAM" id="MobiDB-lite"/>
    </source>
</evidence>
<dbReference type="AlphaFoldDB" id="A0AAN8XD28"/>
<sequence length="302" mass="32903">MGNGCKRMPPPTQIIASENDMLNQRFSLAHFCAPAGTVGGYAAPYIDKAGEYTYAGEGGTCRYCSLDAPRSVSCAVGCADASCCAIVGKGATFQRTSYKGDKETCCMGGEPRVDSDGKTCHPEHAPHSQQCKAIILSRCKMEKEKFLEPGHTCSNYATFYPDEGVALKCDACNDWAIFSKQESICTKLCLENPGLCDYSSNVYCDTPAGRNTSYCSCINDDSLNNPICTNAECRTAGYITNGIKDRECIINNCKVDLSFENIRNLDINQLDIQQTCGNDREPPPETKHLIKGTREPYSKTIA</sequence>
<feature type="compositionally biased region" description="Basic and acidic residues" evidence="1">
    <location>
        <begin position="278"/>
        <end position="302"/>
    </location>
</feature>
<protein>
    <submittedName>
        <fullName evidence="2">Uncharacterized protein</fullName>
    </submittedName>
</protein>
<evidence type="ECO:0000313" key="3">
    <source>
        <dbReference type="Proteomes" id="UP001381693"/>
    </source>
</evidence>
<evidence type="ECO:0000313" key="2">
    <source>
        <dbReference type="EMBL" id="KAK7081957.1"/>
    </source>
</evidence>
<comment type="caution">
    <text evidence="2">The sequence shown here is derived from an EMBL/GenBank/DDBJ whole genome shotgun (WGS) entry which is preliminary data.</text>
</comment>
<dbReference type="Proteomes" id="UP001381693">
    <property type="component" value="Unassembled WGS sequence"/>
</dbReference>
<reference evidence="2 3" key="1">
    <citation type="submission" date="2023-11" db="EMBL/GenBank/DDBJ databases">
        <title>Halocaridina rubra genome assembly.</title>
        <authorList>
            <person name="Smith C."/>
        </authorList>
    </citation>
    <scope>NUCLEOTIDE SEQUENCE [LARGE SCALE GENOMIC DNA]</scope>
    <source>
        <strain evidence="2">EP-1</strain>
        <tissue evidence="2">Whole</tissue>
    </source>
</reference>
<name>A0AAN8XD28_HALRR</name>
<dbReference type="EMBL" id="JAXCGZ010004316">
    <property type="protein sequence ID" value="KAK7081957.1"/>
    <property type="molecule type" value="Genomic_DNA"/>
</dbReference>
<keyword evidence="3" id="KW-1185">Reference proteome</keyword>
<feature type="region of interest" description="Disordered" evidence="1">
    <location>
        <begin position="276"/>
        <end position="302"/>
    </location>
</feature>
<gene>
    <name evidence="2" type="ORF">SK128_011773</name>
</gene>
<organism evidence="2 3">
    <name type="scientific">Halocaridina rubra</name>
    <name type="common">Hawaiian red shrimp</name>
    <dbReference type="NCBI Taxonomy" id="373956"/>
    <lineage>
        <taxon>Eukaryota</taxon>
        <taxon>Metazoa</taxon>
        <taxon>Ecdysozoa</taxon>
        <taxon>Arthropoda</taxon>
        <taxon>Crustacea</taxon>
        <taxon>Multicrustacea</taxon>
        <taxon>Malacostraca</taxon>
        <taxon>Eumalacostraca</taxon>
        <taxon>Eucarida</taxon>
        <taxon>Decapoda</taxon>
        <taxon>Pleocyemata</taxon>
        <taxon>Caridea</taxon>
        <taxon>Atyoidea</taxon>
        <taxon>Atyidae</taxon>
        <taxon>Halocaridina</taxon>
    </lineage>
</organism>
<proteinExistence type="predicted"/>
<accession>A0AAN8XD28</accession>